<dbReference type="Proteomes" id="UP000001283">
    <property type="component" value="Chromosome"/>
</dbReference>
<dbReference type="GO" id="GO:0006355">
    <property type="term" value="P:regulation of DNA-templated transcription"/>
    <property type="evidence" value="ECO:0007669"/>
    <property type="project" value="InterPro"/>
</dbReference>
<dbReference type="GO" id="GO:0046983">
    <property type="term" value="F:protein dimerization activity"/>
    <property type="evidence" value="ECO:0007669"/>
    <property type="project" value="InterPro"/>
</dbReference>
<dbReference type="InterPro" id="IPR010981">
    <property type="entry name" value="SinR/SinI_dimer_dom"/>
</dbReference>
<proteinExistence type="predicted"/>
<name>A0A8D3X1V1_PRIMW</name>
<dbReference type="SUPFAM" id="SSF47406">
    <property type="entry name" value="SinR repressor dimerisation domain-like"/>
    <property type="match status" value="1"/>
</dbReference>
<organism evidence="2 3">
    <name type="scientific">Priestia megaterium (strain WSH-002)</name>
    <name type="common">Bacillus megaterium</name>
    <dbReference type="NCBI Taxonomy" id="1006007"/>
    <lineage>
        <taxon>Bacteria</taxon>
        <taxon>Bacillati</taxon>
        <taxon>Bacillota</taxon>
        <taxon>Bacilli</taxon>
        <taxon>Bacillales</taxon>
        <taxon>Bacillaceae</taxon>
        <taxon>Priestia</taxon>
    </lineage>
</organism>
<dbReference type="KEGG" id="bmh:BMWSH_4130"/>
<dbReference type="PROSITE" id="PS51500">
    <property type="entry name" value="SIN"/>
    <property type="match status" value="1"/>
</dbReference>
<accession>A0A8D3X1V1</accession>
<gene>
    <name evidence="2" type="ORF">BMWSH_4130</name>
</gene>
<evidence type="ECO:0000313" key="2">
    <source>
        <dbReference type="EMBL" id="AEN91009.1"/>
    </source>
</evidence>
<reference evidence="2 3" key="1">
    <citation type="journal article" date="2011" name="J. Bacteriol.">
        <title>Complete genome sequence of the industrial strain Bacillus megaterium WSH-002.</title>
        <authorList>
            <person name="Liu L."/>
            <person name="Li Y."/>
            <person name="Zhang J."/>
            <person name="Zou W."/>
            <person name="Zhou Z."/>
            <person name="Liu J."/>
            <person name="Li X."/>
            <person name="Wang L."/>
            <person name="Chen J."/>
        </authorList>
    </citation>
    <scope>NUCLEOTIDE SEQUENCE [LARGE SCALE GENOMIC DNA]</scope>
    <source>
        <strain evidence="2 3">WSH-002</strain>
    </source>
</reference>
<dbReference type="EMBL" id="CP003017">
    <property type="protein sequence ID" value="AEN91009.1"/>
    <property type="molecule type" value="Genomic_DNA"/>
</dbReference>
<feature type="domain" description="Sin" evidence="1">
    <location>
        <begin position="2"/>
        <end position="40"/>
    </location>
</feature>
<protein>
    <recommendedName>
        <fullName evidence="1">Sin domain-containing protein</fullName>
    </recommendedName>
</protein>
<dbReference type="Pfam" id="PF08671">
    <property type="entry name" value="SinI"/>
    <property type="match status" value="1"/>
</dbReference>
<sequence length="42" mass="5014">MTDKLQEKVDLEKEWILLMKEAYEIGLSIDEVKNFVQESKQN</sequence>
<evidence type="ECO:0000259" key="1">
    <source>
        <dbReference type="PROSITE" id="PS51500"/>
    </source>
</evidence>
<evidence type="ECO:0000313" key="3">
    <source>
        <dbReference type="Proteomes" id="UP000001283"/>
    </source>
</evidence>
<dbReference type="RefSeq" id="WP_014461208.1">
    <property type="nucleotide sequence ID" value="NC_017138.1"/>
</dbReference>
<dbReference type="InterPro" id="IPR036281">
    <property type="entry name" value="SinR/SinI_dimer_dom_sf"/>
</dbReference>
<dbReference type="AlphaFoldDB" id="A0A8D3X1V1"/>